<dbReference type="EMBL" id="CYKH01001692">
    <property type="protein sequence ID" value="CUG88987.1"/>
    <property type="molecule type" value="Genomic_DNA"/>
</dbReference>
<dbReference type="InterPro" id="IPR003131">
    <property type="entry name" value="T1-type_BTB"/>
</dbReference>
<dbReference type="Proteomes" id="UP000051952">
    <property type="component" value="Unassembled WGS sequence"/>
</dbReference>
<gene>
    <name evidence="2" type="ORF">BSAL_18650</name>
</gene>
<feature type="domain" description="Potassium channel tetramerisation-type BTB" evidence="1">
    <location>
        <begin position="9"/>
        <end position="97"/>
    </location>
</feature>
<dbReference type="AlphaFoldDB" id="A0A0S4JHQ6"/>
<protein>
    <recommendedName>
        <fullName evidence="1">Potassium channel tetramerisation-type BTB domain-containing protein</fullName>
    </recommendedName>
</protein>
<sequence>MSDDPNNIVYLNVGGVRYSTFLGTLRRHPESILAGLFRHPISLPRDSRDPNSAFFLDRNGAVFGVILDYLRSGTLIVPRDPAQYSAVRREVAYFGLPVSSQLPSIQPTLWEAAPKRYKHARIVVDDIEKIIEWEEGPFPQDLYTKTVEEIVKFFGSRGYCIASEYASRGTHGLTSVWMSKEEIFPGADVPLEVVDRLPDGAAPNSVRAFLGH</sequence>
<dbReference type="SUPFAM" id="SSF54695">
    <property type="entry name" value="POZ domain"/>
    <property type="match status" value="1"/>
</dbReference>
<dbReference type="Gene3D" id="3.30.710.10">
    <property type="entry name" value="Potassium Channel Kv1.1, Chain A"/>
    <property type="match status" value="1"/>
</dbReference>
<dbReference type="VEuPathDB" id="TriTrypDB:BSAL_18650"/>
<dbReference type="OrthoDB" id="275645at2759"/>
<evidence type="ECO:0000313" key="2">
    <source>
        <dbReference type="EMBL" id="CUG88987.1"/>
    </source>
</evidence>
<keyword evidence="3" id="KW-1185">Reference proteome</keyword>
<organism evidence="2 3">
    <name type="scientific">Bodo saltans</name>
    <name type="common">Flagellated protozoan</name>
    <dbReference type="NCBI Taxonomy" id="75058"/>
    <lineage>
        <taxon>Eukaryota</taxon>
        <taxon>Discoba</taxon>
        <taxon>Euglenozoa</taxon>
        <taxon>Kinetoplastea</taxon>
        <taxon>Metakinetoplastina</taxon>
        <taxon>Eubodonida</taxon>
        <taxon>Bodonidae</taxon>
        <taxon>Bodo</taxon>
    </lineage>
</organism>
<dbReference type="Pfam" id="PF02214">
    <property type="entry name" value="BTB_2"/>
    <property type="match status" value="1"/>
</dbReference>
<name>A0A0S4JHQ6_BODSA</name>
<proteinExistence type="predicted"/>
<dbReference type="InterPro" id="IPR011333">
    <property type="entry name" value="SKP1/BTB/POZ_sf"/>
</dbReference>
<dbReference type="PANTHER" id="PTHR14499:SF136">
    <property type="entry name" value="GH08630P"/>
    <property type="match status" value="1"/>
</dbReference>
<dbReference type="GO" id="GO:0051260">
    <property type="term" value="P:protein homooligomerization"/>
    <property type="evidence" value="ECO:0007669"/>
    <property type="project" value="InterPro"/>
</dbReference>
<dbReference type="CDD" id="cd18316">
    <property type="entry name" value="BTB_POZ_KCTD-like"/>
    <property type="match status" value="1"/>
</dbReference>
<reference evidence="3" key="1">
    <citation type="submission" date="2015-09" db="EMBL/GenBank/DDBJ databases">
        <authorList>
            <consortium name="Pathogen Informatics"/>
        </authorList>
    </citation>
    <scope>NUCLEOTIDE SEQUENCE [LARGE SCALE GENOMIC DNA]</scope>
    <source>
        <strain evidence="3">Lake Konstanz</strain>
    </source>
</reference>
<evidence type="ECO:0000259" key="1">
    <source>
        <dbReference type="Pfam" id="PF02214"/>
    </source>
</evidence>
<dbReference type="PANTHER" id="PTHR14499">
    <property type="entry name" value="POTASSIUM CHANNEL TETRAMERIZATION DOMAIN-CONTAINING"/>
    <property type="match status" value="1"/>
</dbReference>
<evidence type="ECO:0000313" key="3">
    <source>
        <dbReference type="Proteomes" id="UP000051952"/>
    </source>
</evidence>
<accession>A0A0S4JHQ6</accession>